<dbReference type="NCBIfam" id="TIGR01549">
    <property type="entry name" value="HAD-SF-IA-v1"/>
    <property type="match status" value="1"/>
</dbReference>
<evidence type="ECO:0000256" key="1">
    <source>
        <dbReference type="ARBA" id="ARBA00000830"/>
    </source>
</evidence>
<dbReference type="SFLD" id="SFLDS00003">
    <property type="entry name" value="Haloacid_Dehalogenase"/>
    <property type="match status" value="1"/>
</dbReference>
<dbReference type="SFLD" id="SFLDG01129">
    <property type="entry name" value="C1.5:_HAD__Beta-PGM__Phosphata"/>
    <property type="match status" value="1"/>
</dbReference>
<dbReference type="HOGENOM" id="CLU_1282734_0_0_7"/>
<dbReference type="InterPro" id="IPR036412">
    <property type="entry name" value="HAD-like_sf"/>
</dbReference>
<dbReference type="EMBL" id="CP001390">
    <property type="protein sequence ID" value="ACM20114.1"/>
    <property type="molecule type" value="Genomic_DNA"/>
</dbReference>
<evidence type="ECO:0000256" key="3">
    <source>
        <dbReference type="ARBA" id="ARBA00006171"/>
    </source>
</evidence>
<dbReference type="PANTHER" id="PTHR43434">
    <property type="entry name" value="PHOSPHOGLYCOLATE PHOSPHATASE"/>
    <property type="match status" value="1"/>
</dbReference>
<dbReference type="GO" id="GO:0008967">
    <property type="term" value="F:phosphoglycolate phosphatase activity"/>
    <property type="evidence" value="ECO:0007669"/>
    <property type="project" value="UniProtKB-EC"/>
</dbReference>
<keyword evidence="6" id="KW-1185">Reference proteome</keyword>
<organism evidence="5 6">
    <name type="scientific">Geotalea daltonii (strain DSM 22248 / JCM 15807 / FRC-32)</name>
    <name type="common">Geobacter daltonii</name>
    <dbReference type="NCBI Taxonomy" id="316067"/>
    <lineage>
        <taxon>Bacteria</taxon>
        <taxon>Pseudomonadati</taxon>
        <taxon>Thermodesulfobacteriota</taxon>
        <taxon>Desulfuromonadia</taxon>
        <taxon>Geobacterales</taxon>
        <taxon>Geobacteraceae</taxon>
        <taxon>Geotalea</taxon>
    </lineage>
</organism>
<evidence type="ECO:0000313" key="5">
    <source>
        <dbReference type="EMBL" id="ACM20114.1"/>
    </source>
</evidence>
<name>B9M6Q4_GEODF</name>
<evidence type="ECO:0000313" key="6">
    <source>
        <dbReference type="Proteomes" id="UP000007721"/>
    </source>
</evidence>
<evidence type="ECO:0000256" key="2">
    <source>
        <dbReference type="ARBA" id="ARBA00004818"/>
    </source>
</evidence>
<dbReference type="GO" id="GO:0006281">
    <property type="term" value="P:DNA repair"/>
    <property type="evidence" value="ECO:0007669"/>
    <property type="project" value="TreeGrafter"/>
</dbReference>
<evidence type="ECO:0000256" key="4">
    <source>
        <dbReference type="ARBA" id="ARBA00013078"/>
    </source>
</evidence>
<dbReference type="Pfam" id="PF00702">
    <property type="entry name" value="Hydrolase"/>
    <property type="match status" value="1"/>
</dbReference>
<comment type="catalytic activity">
    <reaction evidence="1">
        <text>2-phosphoglycolate + H2O = glycolate + phosphate</text>
        <dbReference type="Rhea" id="RHEA:14369"/>
        <dbReference type="ChEBI" id="CHEBI:15377"/>
        <dbReference type="ChEBI" id="CHEBI:29805"/>
        <dbReference type="ChEBI" id="CHEBI:43474"/>
        <dbReference type="ChEBI" id="CHEBI:58033"/>
        <dbReference type="EC" id="3.1.3.18"/>
    </reaction>
</comment>
<reference evidence="5 6" key="1">
    <citation type="submission" date="2009-01" db="EMBL/GenBank/DDBJ databases">
        <title>Complete sequence of Geobacter sp. FRC-32.</title>
        <authorList>
            <consortium name="US DOE Joint Genome Institute"/>
            <person name="Lucas S."/>
            <person name="Copeland A."/>
            <person name="Lapidus A."/>
            <person name="Glavina del Rio T."/>
            <person name="Dalin E."/>
            <person name="Tice H."/>
            <person name="Bruce D."/>
            <person name="Goodwin L."/>
            <person name="Pitluck S."/>
            <person name="Saunders E."/>
            <person name="Brettin T."/>
            <person name="Detter J.C."/>
            <person name="Han C."/>
            <person name="Larimer F."/>
            <person name="Land M."/>
            <person name="Hauser L."/>
            <person name="Kyrpides N."/>
            <person name="Ovchinnikova G."/>
            <person name="Kostka J."/>
            <person name="Richardson P."/>
        </authorList>
    </citation>
    <scope>NUCLEOTIDE SEQUENCE [LARGE SCALE GENOMIC DNA]</scope>
    <source>
        <strain evidence="6">DSM 22248 / JCM 15807 / FRC-32</strain>
    </source>
</reference>
<dbReference type="Gene3D" id="3.40.50.1000">
    <property type="entry name" value="HAD superfamily/HAD-like"/>
    <property type="match status" value="1"/>
</dbReference>
<dbReference type="PRINTS" id="PR00413">
    <property type="entry name" value="HADHALOGNASE"/>
</dbReference>
<dbReference type="GO" id="GO:0005829">
    <property type="term" value="C:cytosol"/>
    <property type="evidence" value="ECO:0007669"/>
    <property type="project" value="TreeGrafter"/>
</dbReference>
<dbReference type="KEGG" id="geo:Geob_1756"/>
<dbReference type="Proteomes" id="UP000007721">
    <property type="component" value="Chromosome"/>
</dbReference>
<keyword evidence="5" id="KW-0378">Hydrolase</keyword>
<dbReference type="InterPro" id="IPR006439">
    <property type="entry name" value="HAD-SF_hydro_IA"/>
</dbReference>
<comment type="similarity">
    <text evidence="3">Belongs to the HAD-like hydrolase superfamily. CbbY/CbbZ/Gph/YieH family.</text>
</comment>
<dbReference type="PANTHER" id="PTHR43434:SF1">
    <property type="entry name" value="PHOSPHOGLYCOLATE PHOSPHATASE"/>
    <property type="match status" value="1"/>
</dbReference>
<accession>B9M6Q4</accession>
<dbReference type="OrthoDB" id="358703at2"/>
<comment type="pathway">
    <text evidence="2">Organic acid metabolism; glycolate biosynthesis; glycolate from 2-phosphoglycolate: step 1/1.</text>
</comment>
<dbReference type="eggNOG" id="COG0546">
    <property type="taxonomic scope" value="Bacteria"/>
</dbReference>
<dbReference type="RefSeq" id="WP_012646843.1">
    <property type="nucleotide sequence ID" value="NC_011979.1"/>
</dbReference>
<gene>
    <name evidence="5" type="ordered locus">Geob_1756</name>
</gene>
<dbReference type="InterPro" id="IPR023214">
    <property type="entry name" value="HAD_sf"/>
</dbReference>
<dbReference type="EC" id="3.1.3.18" evidence="4"/>
<proteinExistence type="inferred from homology"/>
<dbReference type="InterPro" id="IPR050155">
    <property type="entry name" value="HAD-like_hydrolase_sf"/>
</dbReference>
<dbReference type="SUPFAM" id="SSF56784">
    <property type="entry name" value="HAD-like"/>
    <property type="match status" value="1"/>
</dbReference>
<sequence length="212" mass="23935">MQSDIKALIFDLDGTLYVNNDLGMEISRAACRYVSDLKSITNDEAAELINQTRRDLSRATGLDSTLSHTILALGGDLRTLHNRFSEEITPDDFLSRDRRVGEMLKGLANKFEMYIYTNNNLRLSNSIMELIGVKGLFTRVFTIEDDWRPKPDPEALEHIFRQIGRDPSECLFIGDRYDVDLRIPAGMGSAVFLVSSVIELLSLAKFLAKDNL</sequence>
<dbReference type="STRING" id="316067.Geob_1756"/>
<protein>
    <recommendedName>
        <fullName evidence="4">phosphoglycolate phosphatase</fullName>
        <ecNumber evidence="4">3.1.3.18</ecNumber>
    </recommendedName>
</protein>
<dbReference type="Gene3D" id="1.10.150.520">
    <property type="match status" value="1"/>
</dbReference>
<dbReference type="AlphaFoldDB" id="B9M6Q4"/>